<sequence>MSYDISLTLIGKPGCHLCDDARLVVNTVAGQFRALHAGIAASVQVHITEQDITDDPELAARYAEEIPVLLLNGKVHNYWRIDPVRLMAALEEAVR</sequence>
<dbReference type="InterPro" id="IPR052565">
    <property type="entry name" value="Glutaredoxin-like_YDR286C"/>
</dbReference>
<dbReference type="InterPro" id="IPR036249">
    <property type="entry name" value="Thioredoxin-like_sf"/>
</dbReference>
<dbReference type="Gene3D" id="3.40.30.10">
    <property type="entry name" value="Glutaredoxin"/>
    <property type="match status" value="1"/>
</dbReference>
<dbReference type="SUPFAM" id="SSF52833">
    <property type="entry name" value="Thioredoxin-like"/>
    <property type="match status" value="1"/>
</dbReference>
<dbReference type="PANTHER" id="PTHR33558:SF1">
    <property type="entry name" value="GLUTAREDOXIN-LIKE PROTEIN C5ORF63 HOMOLOG"/>
    <property type="match status" value="1"/>
</dbReference>
<dbReference type="PANTHER" id="PTHR33558">
    <property type="entry name" value="GLUTAREDOXIN-LIKE PROTEIN C5ORF63 HOMOLOG"/>
    <property type="match status" value="1"/>
</dbReference>
<proteinExistence type="predicted"/>
<accession>A0A6J6NPV0</accession>
<protein>
    <submittedName>
        <fullName evidence="1">Unannotated protein</fullName>
    </submittedName>
</protein>
<gene>
    <name evidence="1" type="ORF">UFOPK2370_00689</name>
</gene>
<dbReference type="Pfam" id="PF05768">
    <property type="entry name" value="Glrx-like"/>
    <property type="match status" value="1"/>
</dbReference>
<dbReference type="EMBL" id="CAEZXK010000014">
    <property type="protein sequence ID" value="CAB4686824.1"/>
    <property type="molecule type" value="Genomic_DNA"/>
</dbReference>
<reference evidence="1" key="1">
    <citation type="submission" date="2020-05" db="EMBL/GenBank/DDBJ databases">
        <authorList>
            <person name="Chiriac C."/>
            <person name="Salcher M."/>
            <person name="Ghai R."/>
            <person name="Kavagutti S V."/>
        </authorList>
    </citation>
    <scope>NUCLEOTIDE SEQUENCE</scope>
</reference>
<name>A0A6J6NPV0_9ZZZZ</name>
<dbReference type="InterPro" id="IPR008554">
    <property type="entry name" value="Glutaredoxin-like"/>
</dbReference>
<dbReference type="AlphaFoldDB" id="A0A6J6NPV0"/>
<evidence type="ECO:0000313" key="1">
    <source>
        <dbReference type="EMBL" id="CAB4686824.1"/>
    </source>
</evidence>
<organism evidence="1">
    <name type="scientific">freshwater metagenome</name>
    <dbReference type="NCBI Taxonomy" id="449393"/>
    <lineage>
        <taxon>unclassified sequences</taxon>
        <taxon>metagenomes</taxon>
        <taxon>ecological metagenomes</taxon>
    </lineage>
</organism>